<dbReference type="Pfam" id="PF08445">
    <property type="entry name" value="FR47"/>
    <property type="match status" value="1"/>
</dbReference>
<evidence type="ECO:0000259" key="1">
    <source>
        <dbReference type="PROSITE" id="PS51186"/>
    </source>
</evidence>
<name>A0A5D4TIJ5_9BACI</name>
<comment type="caution">
    <text evidence="2">The sequence shown here is derived from an EMBL/GenBank/DDBJ whole genome shotgun (WGS) entry which is preliminary data.</text>
</comment>
<dbReference type="PROSITE" id="PS51186">
    <property type="entry name" value="GNAT"/>
    <property type="match status" value="1"/>
</dbReference>
<reference evidence="2 3" key="1">
    <citation type="submission" date="2019-08" db="EMBL/GenBank/DDBJ databases">
        <title>Bacillus genomes from the desert of Cuatro Cienegas, Coahuila.</title>
        <authorList>
            <person name="Olmedo-Alvarez G."/>
        </authorList>
    </citation>
    <scope>NUCLEOTIDE SEQUENCE [LARGE SCALE GENOMIC DNA]</scope>
    <source>
        <strain evidence="2 3">CH98b_3T</strain>
    </source>
</reference>
<protein>
    <submittedName>
        <fullName evidence="2">GNAT family N-acetyltransferase</fullName>
    </submittedName>
</protein>
<sequence>MYPEDIEIIQRVLKMRFIVYDNAYDFENKIGSFLLEKEDVFSLFYGVLQAIKAGNYENPFMAVIEEDGNVLAFFQMTPPHPLNIVFVDENHLEEIIDFFIRNMVELGIEFSSIISLKDWAYQVAKKWEVKTGKSHQLLMDQGLYRLNKVNEMLVNSPGSWRYAEESDSAIIEKWFNLFENDAGLPISPIEQVKKRVAMFLKEQEIFIWEDKGKIVSMMKKSRPTKNGVTVSLVFTPREERKKGYARTLVTAVSRELLKKFNFCVLYTDMMNPTSNKIYREIGYEKIADSVHLGFDRKE</sequence>
<evidence type="ECO:0000313" key="2">
    <source>
        <dbReference type="EMBL" id="TYS74282.1"/>
    </source>
</evidence>
<gene>
    <name evidence="2" type="ORF">FZC75_00825</name>
</gene>
<evidence type="ECO:0000313" key="3">
    <source>
        <dbReference type="Proteomes" id="UP000324517"/>
    </source>
</evidence>
<dbReference type="GO" id="GO:0016747">
    <property type="term" value="F:acyltransferase activity, transferring groups other than amino-acyl groups"/>
    <property type="evidence" value="ECO:0007669"/>
    <property type="project" value="InterPro"/>
</dbReference>
<dbReference type="Proteomes" id="UP000324517">
    <property type="component" value="Unassembled WGS sequence"/>
</dbReference>
<dbReference type="SUPFAM" id="SSF55729">
    <property type="entry name" value="Acyl-CoA N-acyltransferases (Nat)"/>
    <property type="match status" value="1"/>
</dbReference>
<proteinExistence type="predicted"/>
<dbReference type="RefSeq" id="WP_148978109.1">
    <property type="nucleotide sequence ID" value="NZ_JBNILM010000001.1"/>
</dbReference>
<dbReference type="OrthoDB" id="3174529at2"/>
<dbReference type="AlphaFoldDB" id="A0A5D4TIJ5"/>
<keyword evidence="2" id="KW-0808">Transferase</keyword>
<accession>A0A5D4TIJ5</accession>
<organism evidence="2 3">
    <name type="scientific">Sutcliffiella horikoshii</name>
    <dbReference type="NCBI Taxonomy" id="79883"/>
    <lineage>
        <taxon>Bacteria</taxon>
        <taxon>Bacillati</taxon>
        <taxon>Bacillota</taxon>
        <taxon>Bacilli</taxon>
        <taxon>Bacillales</taxon>
        <taxon>Bacillaceae</taxon>
        <taxon>Sutcliffiella</taxon>
    </lineage>
</organism>
<dbReference type="InterPro" id="IPR016181">
    <property type="entry name" value="Acyl_CoA_acyltransferase"/>
</dbReference>
<dbReference type="InterPro" id="IPR013653">
    <property type="entry name" value="GCN5-like_dom"/>
</dbReference>
<dbReference type="Gene3D" id="3.40.630.30">
    <property type="match status" value="1"/>
</dbReference>
<feature type="domain" description="N-acetyltransferase" evidence="1">
    <location>
        <begin position="158"/>
        <end position="298"/>
    </location>
</feature>
<dbReference type="InterPro" id="IPR000182">
    <property type="entry name" value="GNAT_dom"/>
</dbReference>
<dbReference type="EMBL" id="VTET01000001">
    <property type="protein sequence ID" value="TYS74282.1"/>
    <property type="molecule type" value="Genomic_DNA"/>
</dbReference>